<dbReference type="SUPFAM" id="SSF53448">
    <property type="entry name" value="Nucleotide-diphospho-sugar transferases"/>
    <property type="match status" value="1"/>
</dbReference>
<comment type="subcellular location">
    <subcellularLocation>
        <location evidence="1">Membrane</location>
        <topology evidence="1">Multi-pass membrane protein</topology>
    </subcellularLocation>
</comment>
<name>A0A7G6SXS0_9HYPH</name>
<evidence type="ECO:0000256" key="5">
    <source>
        <dbReference type="ARBA" id="ARBA00022989"/>
    </source>
</evidence>
<feature type="domain" description="Glycosyltransferase 2-like" evidence="8">
    <location>
        <begin position="4"/>
        <end position="139"/>
    </location>
</feature>
<dbReference type="InterPro" id="IPR001173">
    <property type="entry name" value="Glyco_trans_2-like"/>
</dbReference>
<evidence type="ECO:0000256" key="6">
    <source>
        <dbReference type="ARBA" id="ARBA00023136"/>
    </source>
</evidence>
<protein>
    <submittedName>
        <fullName evidence="9">Glycosyltransferase family 2 protein</fullName>
    </submittedName>
</protein>
<evidence type="ECO:0000256" key="3">
    <source>
        <dbReference type="ARBA" id="ARBA00022679"/>
    </source>
</evidence>
<dbReference type="PANTHER" id="PTHR48090">
    <property type="entry name" value="UNDECAPRENYL-PHOSPHATE 4-DEOXY-4-FORMAMIDO-L-ARABINOSE TRANSFERASE-RELATED"/>
    <property type="match status" value="1"/>
</dbReference>
<dbReference type="Gene3D" id="3.90.550.10">
    <property type="entry name" value="Spore Coat Polysaccharide Biosynthesis Protein SpsA, Chain A"/>
    <property type="match status" value="1"/>
</dbReference>
<feature type="transmembrane region" description="Helical" evidence="7">
    <location>
        <begin position="224"/>
        <end position="247"/>
    </location>
</feature>
<evidence type="ECO:0000313" key="10">
    <source>
        <dbReference type="Proteomes" id="UP000515465"/>
    </source>
</evidence>
<dbReference type="InterPro" id="IPR050256">
    <property type="entry name" value="Glycosyltransferase_2"/>
</dbReference>
<evidence type="ECO:0000259" key="8">
    <source>
        <dbReference type="Pfam" id="PF00535"/>
    </source>
</evidence>
<gene>
    <name evidence="9" type="ORF">HB778_23970</name>
</gene>
<dbReference type="InterPro" id="IPR029044">
    <property type="entry name" value="Nucleotide-diphossugar_trans"/>
</dbReference>
<accession>A0A7G6SXS0</accession>
<keyword evidence="5 7" id="KW-1133">Transmembrane helix</keyword>
<proteinExistence type="predicted"/>
<evidence type="ECO:0000256" key="2">
    <source>
        <dbReference type="ARBA" id="ARBA00022676"/>
    </source>
</evidence>
<organism evidence="9 10">
    <name type="scientific">Mesorhizobium huakuii</name>
    <dbReference type="NCBI Taxonomy" id="28104"/>
    <lineage>
        <taxon>Bacteria</taxon>
        <taxon>Pseudomonadati</taxon>
        <taxon>Pseudomonadota</taxon>
        <taxon>Alphaproteobacteria</taxon>
        <taxon>Hyphomicrobiales</taxon>
        <taxon>Phyllobacteriaceae</taxon>
        <taxon>Mesorhizobium</taxon>
    </lineage>
</organism>
<reference evidence="10" key="1">
    <citation type="journal article" date="2020" name="Mol. Plant Microbe">
        <title>Rhizobial microsymbionts of the narrowly endemic Oxytropis species growing in Kamchatka are characterized by significant genetic diversity and possess a set of genes that are associated with T3SS and T6SS secretion systems and can affect the development of symbiosis.</title>
        <authorList>
            <person name="Safronova V."/>
            <person name="Guro P."/>
            <person name="Sazanova A."/>
            <person name="Kuznetsova I."/>
            <person name="Belimov A."/>
            <person name="Yakubov V."/>
            <person name="Chirak E."/>
            <person name="Afonin A."/>
            <person name="Gogolev Y."/>
            <person name="Andronov E."/>
            <person name="Tikhonovich I."/>
        </authorList>
    </citation>
    <scope>NUCLEOTIDE SEQUENCE [LARGE SCALE GENOMIC DNA]</scope>
    <source>
        <strain evidence="10">583</strain>
    </source>
</reference>
<keyword evidence="3 9" id="KW-0808">Transferase</keyword>
<sequence length="334" mass="37372">MKLSVVSTLYKSESHIAEFCDRISAVAHRLVGDEFEIILVNDGSPDGSLDLAVARSMVDRHVTVIDLSRNFGHHKAIMTGLAHAKGDRVFLIDSDLEEEPEWLLSFADQMSEQKLDVVYGVQKARRGGTFERWTGTLFFSITNALSDLQLPRNLVIARLMTRAYVAALVSHQDHEFIIAHLFQLTGFRQDSQLVVKHALSPTTYSLSRRIQMATRYLMTTSTKLLYIILYSGLAISILSILSVLYYVTRYLTYGIGVTGFTSIIISIWFFGGVTMLTLGILSVYIANILSETKRRPYTIIRDIHRGPATGIEGQVDGHAAVEDRSSLGPERVRD</sequence>
<evidence type="ECO:0000313" key="9">
    <source>
        <dbReference type="EMBL" id="QND59302.1"/>
    </source>
</evidence>
<feature type="transmembrane region" description="Helical" evidence="7">
    <location>
        <begin position="253"/>
        <end position="286"/>
    </location>
</feature>
<keyword evidence="2" id="KW-0328">Glycosyltransferase</keyword>
<dbReference type="EMBL" id="CP050296">
    <property type="protein sequence ID" value="QND59302.1"/>
    <property type="molecule type" value="Genomic_DNA"/>
</dbReference>
<dbReference type="CDD" id="cd04187">
    <property type="entry name" value="DPM1_like_bac"/>
    <property type="match status" value="1"/>
</dbReference>
<evidence type="ECO:0000256" key="7">
    <source>
        <dbReference type="SAM" id="Phobius"/>
    </source>
</evidence>
<evidence type="ECO:0000256" key="4">
    <source>
        <dbReference type="ARBA" id="ARBA00022692"/>
    </source>
</evidence>
<dbReference type="Proteomes" id="UP000515465">
    <property type="component" value="Chromosome"/>
</dbReference>
<dbReference type="PANTHER" id="PTHR48090:SF1">
    <property type="entry name" value="PROPHAGE BACTOPRENOL GLUCOSYL TRANSFERASE HOMOLOG"/>
    <property type="match status" value="1"/>
</dbReference>
<dbReference type="GO" id="GO:0005886">
    <property type="term" value="C:plasma membrane"/>
    <property type="evidence" value="ECO:0007669"/>
    <property type="project" value="TreeGrafter"/>
</dbReference>
<dbReference type="Pfam" id="PF00535">
    <property type="entry name" value="Glycos_transf_2"/>
    <property type="match status" value="1"/>
</dbReference>
<dbReference type="GO" id="GO:0016757">
    <property type="term" value="F:glycosyltransferase activity"/>
    <property type="evidence" value="ECO:0007669"/>
    <property type="project" value="UniProtKB-KW"/>
</dbReference>
<keyword evidence="4 7" id="KW-0812">Transmembrane</keyword>
<dbReference type="RefSeq" id="WP_183457515.1">
    <property type="nucleotide sequence ID" value="NZ_CP050296.1"/>
</dbReference>
<evidence type="ECO:0000256" key="1">
    <source>
        <dbReference type="ARBA" id="ARBA00004141"/>
    </source>
</evidence>
<dbReference type="AlphaFoldDB" id="A0A7G6SXS0"/>
<keyword evidence="6 7" id="KW-0472">Membrane</keyword>